<dbReference type="Pfam" id="PF00211">
    <property type="entry name" value="Guanylate_cyc"/>
    <property type="match status" value="1"/>
</dbReference>
<dbReference type="SUPFAM" id="SSF55073">
    <property type="entry name" value="Nucleotide cyclase"/>
    <property type="match status" value="1"/>
</dbReference>
<dbReference type="GO" id="GO:0005886">
    <property type="term" value="C:plasma membrane"/>
    <property type="evidence" value="ECO:0007669"/>
    <property type="project" value="TreeGrafter"/>
</dbReference>
<dbReference type="GO" id="GO:0004016">
    <property type="term" value="F:adenylate cyclase activity"/>
    <property type="evidence" value="ECO:0007669"/>
    <property type="project" value="TreeGrafter"/>
</dbReference>
<evidence type="ECO:0000256" key="3">
    <source>
        <dbReference type="ARBA" id="ARBA00022692"/>
    </source>
</evidence>
<keyword evidence="6 11" id="KW-1133">Transmembrane helix</keyword>
<dbReference type="OrthoDB" id="60033at2759"/>
<proteinExistence type="inferred from homology"/>
<dbReference type="OMA" id="YCEMSES"/>
<dbReference type="Proteomes" id="UP000694845">
    <property type="component" value="Unplaced"/>
</dbReference>
<organism evidence="13 14">
    <name type="scientific">Acanthaster planci</name>
    <name type="common">Crown-of-thorns starfish</name>
    <dbReference type="NCBI Taxonomy" id="133434"/>
    <lineage>
        <taxon>Eukaryota</taxon>
        <taxon>Metazoa</taxon>
        <taxon>Echinodermata</taxon>
        <taxon>Eleutherozoa</taxon>
        <taxon>Asterozoa</taxon>
        <taxon>Asteroidea</taxon>
        <taxon>Valvatacea</taxon>
        <taxon>Valvatida</taxon>
        <taxon>Acanthasteridae</taxon>
        <taxon>Acanthaster</taxon>
    </lineage>
</organism>
<dbReference type="PANTHER" id="PTHR11920:SF499">
    <property type="entry name" value="GUANYLATE CYCLASE DOMAIN-CONTAINING PROTEIN"/>
    <property type="match status" value="1"/>
</dbReference>
<dbReference type="SMART" id="SM00044">
    <property type="entry name" value="CYCc"/>
    <property type="match status" value="1"/>
</dbReference>
<dbReference type="GO" id="GO:0001653">
    <property type="term" value="F:peptide receptor activity"/>
    <property type="evidence" value="ECO:0007669"/>
    <property type="project" value="TreeGrafter"/>
</dbReference>
<keyword evidence="5" id="KW-0547">Nucleotide-binding</keyword>
<dbReference type="SUPFAM" id="SSF56496">
    <property type="entry name" value="Fibrinogen C-terminal domain-like"/>
    <property type="match status" value="1"/>
</dbReference>
<feature type="transmembrane region" description="Helical" evidence="11">
    <location>
        <begin position="335"/>
        <end position="356"/>
    </location>
</feature>
<dbReference type="RefSeq" id="XP_022085445.1">
    <property type="nucleotide sequence ID" value="XM_022229753.1"/>
</dbReference>
<dbReference type="InterPro" id="IPR011645">
    <property type="entry name" value="HNOB_dom_associated"/>
</dbReference>
<evidence type="ECO:0000259" key="12">
    <source>
        <dbReference type="PROSITE" id="PS50125"/>
    </source>
</evidence>
<evidence type="ECO:0000256" key="6">
    <source>
        <dbReference type="ARBA" id="ARBA00022989"/>
    </source>
</evidence>
<feature type="transmembrane region" description="Helical" evidence="11">
    <location>
        <begin position="45"/>
        <end position="63"/>
    </location>
</feature>
<evidence type="ECO:0000256" key="10">
    <source>
        <dbReference type="RuleBase" id="RU000405"/>
    </source>
</evidence>
<dbReference type="GeneID" id="110976476"/>
<keyword evidence="4" id="KW-0732">Signal</keyword>
<dbReference type="Gene3D" id="3.30.70.1230">
    <property type="entry name" value="Nucleotide cyclase"/>
    <property type="match status" value="1"/>
</dbReference>
<gene>
    <name evidence="14" type="primary">LOC110976476</name>
</gene>
<evidence type="ECO:0000256" key="2">
    <source>
        <dbReference type="ARBA" id="ARBA00012202"/>
    </source>
</evidence>
<dbReference type="GO" id="GO:0035556">
    <property type="term" value="P:intracellular signal transduction"/>
    <property type="evidence" value="ECO:0007669"/>
    <property type="project" value="InterPro"/>
</dbReference>
<keyword evidence="9" id="KW-0141">cGMP biosynthesis</keyword>
<dbReference type="Gene3D" id="6.10.250.780">
    <property type="match status" value="1"/>
</dbReference>
<evidence type="ECO:0000313" key="13">
    <source>
        <dbReference type="Proteomes" id="UP000694845"/>
    </source>
</evidence>
<evidence type="ECO:0000313" key="14">
    <source>
        <dbReference type="RefSeq" id="XP_022085445.1"/>
    </source>
</evidence>
<dbReference type="PANTHER" id="PTHR11920">
    <property type="entry name" value="GUANYLYL CYCLASE"/>
    <property type="match status" value="1"/>
</dbReference>
<reference evidence="14" key="1">
    <citation type="submission" date="2025-08" db="UniProtKB">
        <authorList>
            <consortium name="RefSeq"/>
        </authorList>
    </citation>
    <scope>IDENTIFICATION</scope>
</reference>
<dbReference type="InterPro" id="IPR050401">
    <property type="entry name" value="Cyclic_nucleotide_synthase"/>
</dbReference>
<dbReference type="Pfam" id="PF07701">
    <property type="entry name" value="HNOBA"/>
    <property type="match status" value="1"/>
</dbReference>
<dbReference type="CDD" id="cd07302">
    <property type="entry name" value="CHD"/>
    <property type="match status" value="1"/>
</dbReference>
<accession>A0A8B7XZI9</accession>
<evidence type="ECO:0000256" key="4">
    <source>
        <dbReference type="ARBA" id="ARBA00022729"/>
    </source>
</evidence>
<feature type="domain" description="Guanylate cyclase" evidence="12">
    <location>
        <begin position="415"/>
        <end position="545"/>
    </location>
</feature>
<evidence type="ECO:0000256" key="8">
    <source>
        <dbReference type="ARBA" id="ARBA00023239"/>
    </source>
</evidence>
<keyword evidence="7 11" id="KW-0472">Membrane</keyword>
<evidence type="ECO:0000256" key="5">
    <source>
        <dbReference type="ARBA" id="ARBA00022741"/>
    </source>
</evidence>
<evidence type="ECO:0000256" key="1">
    <source>
        <dbReference type="ARBA" id="ARBA00004479"/>
    </source>
</evidence>
<dbReference type="InterPro" id="IPR036056">
    <property type="entry name" value="Fibrinogen-like_C"/>
</dbReference>
<dbReference type="GO" id="GO:0007168">
    <property type="term" value="P:receptor guanylyl cyclase signaling pathway"/>
    <property type="evidence" value="ECO:0007669"/>
    <property type="project" value="TreeGrafter"/>
</dbReference>
<dbReference type="KEGG" id="aplc:110976476"/>
<comment type="similarity">
    <text evidence="10">Belongs to the adenylyl cyclase class-4/guanylyl cyclase family.</text>
</comment>
<dbReference type="InterPro" id="IPR029787">
    <property type="entry name" value="Nucleotide_cyclase"/>
</dbReference>
<keyword evidence="8 10" id="KW-0456">Lyase</keyword>
<protein>
    <recommendedName>
        <fullName evidence="2">guanylate cyclase</fullName>
        <ecNumber evidence="2">4.6.1.2</ecNumber>
    </recommendedName>
</protein>
<keyword evidence="3 11" id="KW-0812">Transmembrane</keyword>
<comment type="subcellular location">
    <subcellularLocation>
        <location evidence="1">Membrane</location>
        <topology evidence="1">Single-pass type I membrane protein</topology>
    </subcellularLocation>
</comment>
<sequence>MDISRSQNSPNSHSSFQISNQIGVGRCNLSPVSPWGKRLQMLKMLLFPLMPAVCLFALTAVNVQQAVTARQELQDFNLIFKQSVALGSIMHAIEIEQSLATLFTRYDDISRVSLDSSYADTDVAVRNLPYWPEETRFTSSAQFLAFLNDLRSQSRQKNTSVFELLRIYSSVNRAFMPLLTDTILQTNHERLWKNLMSFAFIIRAQERTGAMSAYGAEFYLLGGLQSVNYLSFVRNRELSVIHLNTCLNYVPSTRDVYDEGLEARNIQLSKIEIMKDEIYSNHTTATSENASLQRATHWLGNTTGQLKVMRNVGLYLESMVSDRISLEIVAKNEEIAVAAALFGVVCLVVPVILVMVSKSTKSIQTYASKLTEKTVELNTEKKRSDSLLYRMLPRPVAKQLRSGEDVNAESFERVSIFFSDIVDFTEISAKSTPMQVVVFLNSLYQLFDERIETYDVYKVETIGDAYMVVSGLPMRNGNRHAGEVASLALDLMDRAAEFRIPHLPSDRLRLRVGLHTGPCVAGVVGSKMPRYCLFGDTVNTASRMESHGELRMPRLQTRDLEAWQLKAHMQLSIKARVVPPPGNRLRSGSKAEFLPVNTLLPVCYCGREKQRSGNDYSSRDFEIGIGRIQTMENFGQVLKLVVIATLSVAWTTAQDTPCTCDYTQYEGLESRITTLETLTSSLHDTVFKVRQDNNKMKKLTVASLNIALTPEENQCQHVEELVNIIGGLSFYVGLGPNSCELMGTALYPAVACSQLHEACRKPSGSYFVRSTVFTEVYCEMDEFGGGWTRFGRGGMESAWNYQDENESEVTLIVISPRDVKLIQDLRFNTFRVSTDVTFRMQADDSTSPSTVYTRTLPWLEEKPFTIGYGRDHTRLELTDEGDRLNCFAGGSSRCGEDGLPRTDEPSARVAFTSVYFGPRAEDRGAQAHQSEWSRNRFTWSGSFYYLLAK</sequence>
<evidence type="ECO:0000256" key="9">
    <source>
        <dbReference type="ARBA" id="ARBA00023293"/>
    </source>
</evidence>
<dbReference type="Pfam" id="PF08376">
    <property type="entry name" value="NIT"/>
    <property type="match status" value="1"/>
</dbReference>
<dbReference type="PROSITE" id="PS50125">
    <property type="entry name" value="GUANYLATE_CYCLASE_2"/>
    <property type="match status" value="1"/>
</dbReference>
<dbReference type="GO" id="GO:0004383">
    <property type="term" value="F:guanylate cyclase activity"/>
    <property type="evidence" value="ECO:0007669"/>
    <property type="project" value="UniProtKB-EC"/>
</dbReference>
<dbReference type="FunFam" id="3.30.70.1230:FF:000030">
    <property type="entry name" value="Si:ch211-215j19.12"/>
    <property type="match status" value="1"/>
</dbReference>
<name>A0A8B7XZI9_ACAPL</name>
<dbReference type="GO" id="GO:0000166">
    <property type="term" value="F:nucleotide binding"/>
    <property type="evidence" value="ECO:0007669"/>
    <property type="project" value="UniProtKB-KW"/>
</dbReference>
<keyword evidence="13" id="KW-1185">Reference proteome</keyword>
<evidence type="ECO:0000256" key="7">
    <source>
        <dbReference type="ARBA" id="ARBA00023136"/>
    </source>
</evidence>
<dbReference type="InterPro" id="IPR013587">
    <property type="entry name" value="Nitrate/nitrite_sensing"/>
</dbReference>
<dbReference type="PROSITE" id="PS00452">
    <property type="entry name" value="GUANYLATE_CYCLASE_1"/>
    <property type="match status" value="1"/>
</dbReference>
<evidence type="ECO:0000256" key="11">
    <source>
        <dbReference type="SAM" id="Phobius"/>
    </source>
</evidence>
<dbReference type="InterPro" id="IPR001054">
    <property type="entry name" value="A/G_cyclase"/>
</dbReference>
<dbReference type="EC" id="4.6.1.2" evidence="2"/>
<dbReference type="AlphaFoldDB" id="A0A8B7XZI9"/>
<dbReference type="InterPro" id="IPR018297">
    <property type="entry name" value="A/G_cyclase_CS"/>
</dbReference>